<organism evidence="3 4">
    <name type="scientific">Marinobacterium maritimum</name>
    <dbReference type="NCBI Taxonomy" id="500162"/>
    <lineage>
        <taxon>Bacteria</taxon>
        <taxon>Pseudomonadati</taxon>
        <taxon>Pseudomonadota</taxon>
        <taxon>Gammaproteobacteria</taxon>
        <taxon>Oceanospirillales</taxon>
        <taxon>Oceanospirillaceae</taxon>
        <taxon>Marinobacterium</taxon>
    </lineage>
</organism>
<dbReference type="Gene3D" id="2.60.120.10">
    <property type="entry name" value="Jelly Rolls"/>
    <property type="match status" value="1"/>
</dbReference>
<dbReference type="InterPro" id="IPR011051">
    <property type="entry name" value="RmlC_Cupin_sf"/>
</dbReference>
<dbReference type="Proteomes" id="UP001499915">
    <property type="component" value="Unassembled WGS sequence"/>
</dbReference>
<comment type="caution">
    <text evidence="3">The sequence shown here is derived from an EMBL/GenBank/DDBJ whole genome shotgun (WGS) entry which is preliminary data.</text>
</comment>
<accession>A0ABN1I1I9</accession>
<name>A0ABN1I1I9_9GAMM</name>
<evidence type="ECO:0000259" key="2">
    <source>
        <dbReference type="Pfam" id="PF07883"/>
    </source>
</evidence>
<protein>
    <recommendedName>
        <fullName evidence="2">Cupin type-2 domain-containing protein</fullName>
    </recommendedName>
</protein>
<gene>
    <name evidence="3" type="ORF">GCM10009104_00750</name>
</gene>
<evidence type="ECO:0000313" key="3">
    <source>
        <dbReference type="EMBL" id="GAA0680293.1"/>
    </source>
</evidence>
<feature type="chain" id="PRO_5045118123" description="Cupin type-2 domain-containing protein" evidence="1">
    <location>
        <begin position="25"/>
        <end position="142"/>
    </location>
</feature>
<dbReference type="InterPro" id="IPR014710">
    <property type="entry name" value="RmlC-like_jellyroll"/>
</dbReference>
<proteinExistence type="predicted"/>
<evidence type="ECO:0000256" key="1">
    <source>
        <dbReference type="SAM" id="SignalP"/>
    </source>
</evidence>
<keyword evidence="4" id="KW-1185">Reference proteome</keyword>
<keyword evidence="1" id="KW-0732">Signal</keyword>
<evidence type="ECO:0000313" key="4">
    <source>
        <dbReference type="Proteomes" id="UP001499915"/>
    </source>
</evidence>
<sequence length="142" mass="15078">MAIQISKCCAAVIVGLTCSAPVLAADDTPPDKAMGITGGGEAVGLVDLAPHELEGAVGDYDLRARIVGIAPGGAIHNHPHHGRPGIVRVTKGTVIEYRGETSRTLMVGDAWYENADTVHWFRNPSDTEDAEIWVVDLVPKEK</sequence>
<dbReference type="SUPFAM" id="SSF51182">
    <property type="entry name" value="RmlC-like cupins"/>
    <property type="match status" value="1"/>
</dbReference>
<reference evidence="3 4" key="1">
    <citation type="journal article" date="2019" name="Int. J. Syst. Evol. Microbiol.">
        <title>The Global Catalogue of Microorganisms (GCM) 10K type strain sequencing project: providing services to taxonomists for standard genome sequencing and annotation.</title>
        <authorList>
            <consortium name="The Broad Institute Genomics Platform"/>
            <consortium name="The Broad Institute Genome Sequencing Center for Infectious Disease"/>
            <person name="Wu L."/>
            <person name="Ma J."/>
        </authorList>
    </citation>
    <scope>NUCLEOTIDE SEQUENCE [LARGE SCALE GENOMIC DNA]</scope>
    <source>
        <strain evidence="3 4">JCM 15134</strain>
    </source>
</reference>
<feature type="signal peptide" evidence="1">
    <location>
        <begin position="1"/>
        <end position="24"/>
    </location>
</feature>
<dbReference type="EMBL" id="BAAAET010000001">
    <property type="protein sequence ID" value="GAA0680293.1"/>
    <property type="molecule type" value="Genomic_DNA"/>
</dbReference>
<dbReference type="Pfam" id="PF07883">
    <property type="entry name" value="Cupin_2"/>
    <property type="match status" value="1"/>
</dbReference>
<feature type="domain" description="Cupin type-2" evidence="2">
    <location>
        <begin position="66"/>
        <end position="134"/>
    </location>
</feature>
<dbReference type="InterPro" id="IPR013096">
    <property type="entry name" value="Cupin_2"/>
</dbReference>